<evidence type="ECO:0000313" key="2">
    <source>
        <dbReference type="EMBL" id="CAE2265273.1"/>
    </source>
</evidence>
<name>A0A7S4N524_9EUKA</name>
<evidence type="ECO:0000256" key="1">
    <source>
        <dbReference type="SAM" id="MobiDB-lite"/>
    </source>
</evidence>
<gene>
    <name evidence="2" type="ORF">NAES01612_LOCUS629</name>
</gene>
<dbReference type="EMBL" id="HBKR01001023">
    <property type="protein sequence ID" value="CAE2265273.1"/>
    <property type="molecule type" value="Transcribed_RNA"/>
</dbReference>
<sequence length="284" mass="31441">MSEPFKKLSCLAPPSPFELTPFSEIAKQPPVMTQTDNAEEGSNVGKIAFLGGIVLDALLDIDPWVFYVILGESGEASSRSLVLCAHRTCLETWPCLASVGAAVLITNATVLWVPFESNSIFRYISCHTFHAARTILSSSSAERREDVHNTCPCDHFPTMTPMVVVTLKNIEHVYNSNAQNSVSSTEIGSERVELFLEQREPLLAPRVNDEQTLSGGQRMIPENTNTKVHQDNVFLERAVVCAEKGSQASPSLIRKETMLRKEDYSTKSQDQSDDAAPWGEYLDF</sequence>
<feature type="region of interest" description="Disordered" evidence="1">
    <location>
        <begin position="260"/>
        <end position="284"/>
    </location>
</feature>
<organism evidence="2">
    <name type="scientific">Paramoeba aestuarina</name>
    <dbReference type="NCBI Taxonomy" id="180227"/>
    <lineage>
        <taxon>Eukaryota</taxon>
        <taxon>Amoebozoa</taxon>
        <taxon>Discosea</taxon>
        <taxon>Flabellinia</taxon>
        <taxon>Dactylopodida</taxon>
        <taxon>Paramoebidae</taxon>
        <taxon>Paramoeba</taxon>
    </lineage>
</organism>
<reference evidence="2" key="1">
    <citation type="submission" date="2021-01" db="EMBL/GenBank/DDBJ databases">
        <authorList>
            <person name="Corre E."/>
            <person name="Pelletier E."/>
            <person name="Niang G."/>
            <person name="Scheremetjew M."/>
            <person name="Finn R."/>
            <person name="Kale V."/>
            <person name="Holt S."/>
            <person name="Cochrane G."/>
            <person name="Meng A."/>
            <person name="Brown T."/>
            <person name="Cohen L."/>
        </authorList>
    </citation>
    <scope>NUCLEOTIDE SEQUENCE</scope>
    <source>
        <strain evidence="2">SoJaBio B1-5/56/2</strain>
    </source>
</reference>
<dbReference type="AlphaFoldDB" id="A0A7S4N524"/>
<proteinExistence type="predicted"/>
<accession>A0A7S4N524</accession>
<protein>
    <submittedName>
        <fullName evidence="2">Uncharacterized protein</fullName>
    </submittedName>
</protein>